<dbReference type="Proteomes" id="UP000824881">
    <property type="component" value="Unassembled WGS sequence"/>
</dbReference>
<gene>
    <name evidence="1" type="ORF">CCMSSC00406_0008569</name>
</gene>
<name>A0ACB7II65_PLECO</name>
<proteinExistence type="predicted"/>
<comment type="caution">
    <text evidence="1">The sequence shown here is derived from an EMBL/GenBank/DDBJ whole genome shotgun (WGS) entry which is preliminary data.</text>
</comment>
<evidence type="ECO:0000313" key="1">
    <source>
        <dbReference type="EMBL" id="KAG9217928.1"/>
    </source>
</evidence>
<accession>A0ACB7II65</accession>
<keyword evidence="2" id="KW-1185">Reference proteome</keyword>
<reference evidence="1 2" key="1">
    <citation type="journal article" date="2021" name="Appl. Environ. Microbiol.">
        <title>Genetic linkage and physical mapping for an oyster mushroom Pleurotus cornucopiae and QTL analysis for the trait cap color.</title>
        <authorList>
            <person name="Zhang Y."/>
            <person name="Gao W."/>
            <person name="Sonnenberg A."/>
            <person name="Chen Q."/>
            <person name="Zhang J."/>
            <person name="Huang C."/>
        </authorList>
    </citation>
    <scope>NUCLEOTIDE SEQUENCE [LARGE SCALE GENOMIC DNA]</scope>
    <source>
        <strain evidence="1">CCMSSC00406</strain>
    </source>
</reference>
<dbReference type="EMBL" id="WQMT02000011">
    <property type="protein sequence ID" value="KAG9217928.1"/>
    <property type="molecule type" value="Genomic_DNA"/>
</dbReference>
<evidence type="ECO:0000313" key="2">
    <source>
        <dbReference type="Proteomes" id="UP000824881"/>
    </source>
</evidence>
<sequence length="1267" mass="133679">MLTPKISLNLSFVLVAIALGAAGVGAVPATNDWSKPCFDGECAYDLPVRGDSALGAFKIAGSPKAITDITPAAGWVILDCDPHALSQEIRLVCQSDDEANDESCSHVFGHWGAVDKIVRLPDGCSAAPFARIAQATVAHDQTLPGHVEGKVVRRDGVSPVIHSFKVDTNFAEVDASKVGDINFAFVGLTSPSPSRDFPSDTDLNFEFVDGWFDDAFKSVGAWTSGAVQSVGKAAGDVGNAVGHAATDVGKAVGQAGQAVGHAAETAGKAVAGAAGAAFKAIKDVPGLLENATSFQFEPKVETSPAKFDGAVNLINYHDTKCVGGGEGGVASGSLKVDLDGKGSGSVKAGVIVDGSIVPPKIKDFAAYAGLSFDVDASVVIKAAILGGYESGRMSVIKPIGLPALSIPGVLTIGPMIELQAEAKALLDLKIDSNVHLAYKVDNLELWYPKAKKASVEKGIHTKPARKFLTLLDDTDKLIVPLYAALKLKAKAKANAKGYIEGHLIPSLKLGISALAGKAGADVFLEADAFARVSITAEAHATANVKAGGAAPAAKGAPAAPAKAAAPAAGKKGKGKRDIYVPPYAYGSRRRDISAQDGSDGAPAAGVKAGFSGCVDLSAGLELNYGAKANVGDLWKVNESGSLWKSPIWPIWSGCFEAGTKAAKPAGKSSWDPATLEKKFKEKKLTCDATDVGDLESIPDESLPAKTAAMSSVELTDERKKEIGQHFVFGFIGTDLDEDLRRLIRDYHVGHLILMKRNIRDGVQTRQLVREIQTLAKEVGHLTPILIGTDQENGLVSPTTGTQFPGAMALAATGSTDLAEKVNNASGKELASVGVHWAYSPVADVNSNPHNPVIGVRSYGDDPHKVSGFVQAVSNGLIQASVAPCAKHFPGHGDTNVDSHLALPVISKSRHDLYANELIPFQRLISSGIPSIMTAHVALPEITGSLVPASLSRQITTDLLRTEMQYDGVIVTDCLEMDAVMKTYGSERAALESLKAGADIAMICHTLDKQIGAVELVWEAVRSGELRIDELQKSARRIEQLKRDFAGSWDVFLSPSSPDEAFTAIWSQLLDENKLISQQGYQRSTTIIRNPPSVLPLSSTDTVLLFTPIMESLNRAVDDAEDVLRTANGLLRNTKGASYTAFASAIGKRAKMQHIVYSHQFPSLSPYSPTAIIFTMRNADRSPWQIDCLRNILQLLGRGNTTSRSGTVPKVVLLSSCQPYDLLGVSDIDLENLAHVASFEFTIPALEIAASVIFGEILAQGDVPVTIT</sequence>
<protein>
    <submittedName>
        <fullName evidence="1">Uncharacterized protein</fullName>
    </submittedName>
</protein>
<organism evidence="1 2">
    <name type="scientific">Pleurotus cornucopiae</name>
    <name type="common">Cornucopia mushroom</name>
    <dbReference type="NCBI Taxonomy" id="5321"/>
    <lineage>
        <taxon>Eukaryota</taxon>
        <taxon>Fungi</taxon>
        <taxon>Dikarya</taxon>
        <taxon>Basidiomycota</taxon>
        <taxon>Agaricomycotina</taxon>
        <taxon>Agaricomycetes</taxon>
        <taxon>Agaricomycetidae</taxon>
        <taxon>Agaricales</taxon>
        <taxon>Pleurotineae</taxon>
        <taxon>Pleurotaceae</taxon>
        <taxon>Pleurotus</taxon>
    </lineage>
</organism>